<keyword evidence="1" id="KW-0175">Coiled coil</keyword>
<accession>A0A397S600</accession>
<keyword evidence="3" id="KW-1185">Reference proteome</keyword>
<reference evidence="2 3" key="1">
    <citation type="submission" date="2018-06" db="EMBL/GenBank/DDBJ databases">
        <title>Comparative genomics reveals the genomic features of Rhizophagus irregularis, R. cerebriforme, R. diaphanum and Gigaspora rosea, and their symbiotic lifestyle signature.</title>
        <authorList>
            <person name="Morin E."/>
            <person name="San Clemente H."/>
            <person name="Chen E.C.H."/>
            <person name="De La Providencia I."/>
            <person name="Hainaut M."/>
            <person name="Kuo A."/>
            <person name="Kohler A."/>
            <person name="Murat C."/>
            <person name="Tang N."/>
            <person name="Roy S."/>
            <person name="Loubradou J."/>
            <person name="Henrissat B."/>
            <person name="Grigoriev I.V."/>
            <person name="Corradi N."/>
            <person name="Roux C."/>
            <person name="Martin F.M."/>
        </authorList>
    </citation>
    <scope>NUCLEOTIDE SEQUENCE [LARGE SCALE GENOMIC DNA]</scope>
    <source>
        <strain evidence="2 3">DAOM 227022</strain>
    </source>
</reference>
<name>A0A397S600_9GLOM</name>
<dbReference type="EMBL" id="QKYT01000875">
    <property type="protein sequence ID" value="RIA80922.1"/>
    <property type="molecule type" value="Genomic_DNA"/>
</dbReference>
<gene>
    <name evidence="2" type="ORF">C1645_837835</name>
</gene>
<proteinExistence type="predicted"/>
<evidence type="ECO:0000313" key="2">
    <source>
        <dbReference type="EMBL" id="RIA80922.1"/>
    </source>
</evidence>
<dbReference type="Proteomes" id="UP000265703">
    <property type="component" value="Unassembled WGS sequence"/>
</dbReference>
<protein>
    <submittedName>
        <fullName evidence="2">Uncharacterized protein</fullName>
    </submittedName>
</protein>
<feature type="coiled-coil region" evidence="1">
    <location>
        <begin position="105"/>
        <end position="132"/>
    </location>
</feature>
<organism evidence="2 3">
    <name type="scientific">Glomus cerebriforme</name>
    <dbReference type="NCBI Taxonomy" id="658196"/>
    <lineage>
        <taxon>Eukaryota</taxon>
        <taxon>Fungi</taxon>
        <taxon>Fungi incertae sedis</taxon>
        <taxon>Mucoromycota</taxon>
        <taxon>Glomeromycotina</taxon>
        <taxon>Glomeromycetes</taxon>
        <taxon>Glomerales</taxon>
        <taxon>Glomeraceae</taxon>
        <taxon>Glomus</taxon>
    </lineage>
</organism>
<evidence type="ECO:0000313" key="3">
    <source>
        <dbReference type="Proteomes" id="UP000265703"/>
    </source>
</evidence>
<sequence>MSSQFVKLFFPLTTHTGKIRVKKRKDIFYQGLPVATRQTPLDSDCYLEWQISYDLRKDSSNFEKHYESVKNKGEIRDEKGELTGRFVYELSDYLIEIIKQGFIGLGEIKKMLKEIKEEKEFLTDELEIYRSHPKKWTFKQ</sequence>
<comment type="caution">
    <text evidence="2">The sequence shown here is derived from an EMBL/GenBank/DDBJ whole genome shotgun (WGS) entry which is preliminary data.</text>
</comment>
<evidence type="ECO:0000256" key="1">
    <source>
        <dbReference type="SAM" id="Coils"/>
    </source>
</evidence>
<dbReference type="AlphaFoldDB" id="A0A397S600"/>